<evidence type="ECO:0000259" key="1">
    <source>
        <dbReference type="PROSITE" id="PS51742"/>
    </source>
</evidence>
<organism evidence="2 3">
    <name type="scientific">Natrinema salifodinae</name>
    <dbReference type="NCBI Taxonomy" id="1202768"/>
    <lineage>
        <taxon>Archaea</taxon>
        <taxon>Methanobacteriati</taxon>
        <taxon>Methanobacteriota</taxon>
        <taxon>Stenosarchaea group</taxon>
        <taxon>Halobacteria</taxon>
        <taxon>Halobacteriales</taxon>
        <taxon>Natrialbaceae</taxon>
        <taxon>Natrinema</taxon>
    </lineage>
</organism>
<reference evidence="3" key="1">
    <citation type="submission" date="2016-10" db="EMBL/GenBank/DDBJ databases">
        <authorList>
            <person name="Varghese N."/>
        </authorList>
    </citation>
    <scope>NUCLEOTIDE SEQUENCE [LARGE SCALE GENOMIC DNA]</scope>
    <source>
        <strain evidence="3">CGMCC 1.12284</strain>
    </source>
</reference>
<dbReference type="InterPro" id="IPR005175">
    <property type="entry name" value="PPC_dom"/>
</dbReference>
<dbReference type="PROSITE" id="PS51742">
    <property type="entry name" value="PPC"/>
    <property type="match status" value="1"/>
</dbReference>
<dbReference type="STRING" id="1202768.SAMN05216285_3460"/>
<protein>
    <recommendedName>
        <fullName evidence="1">PPC domain-containing protein</fullName>
    </recommendedName>
</protein>
<keyword evidence="3" id="KW-1185">Reference proteome</keyword>
<dbReference type="PANTHER" id="PTHR34988:SF1">
    <property type="entry name" value="DNA-BINDING PROTEIN"/>
    <property type="match status" value="1"/>
</dbReference>
<dbReference type="SUPFAM" id="SSF117856">
    <property type="entry name" value="AF0104/ALDC/Ptd012-like"/>
    <property type="match status" value="1"/>
</dbReference>
<proteinExistence type="predicted"/>
<dbReference type="AlphaFoldDB" id="A0A1I0QEU6"/>
<dbReference type="Proteomes" id="UP000183275">
    <property type="component" value="Unassembled WGS sequence"/>
</dbReference>
<dbReference type="EMBL" id="FOIS01000004">
    <property type="protein sequence ID" value="SEW25483.1"/>
    <property type="molecule type" value="Genomic_DNA"/>
</dbReference>
<dbReference type="CDD" id="cd11378">
    <property type="entry name" value="DUF296"/>
    <property type="match status" value="1"/>
</dbReference>
<dbReference type="eggNOG" id="arCOG04212">
    <property type="taxonomic scope" value="Archaea"/>
</dbReference>
<gene>
    <name evidence="2" type="ORF">SAMN05216285_3460</name>
</gene>
<dbReference type="Gene3D" id="3.30.1330.80">
    <property type="entry name" value="Hypothetical protein, similar to alpha- acetolactate decarboxylase, domain 2"/>
    <property type="match status" value="1"/>
</dbReference>
<name>A0A1I0QEU6_9EURY</name>
<evidence type="ECO:0000313" key="2">
    <source>
        <dbReference type="EMBL" id="SEW25483.1"/>
    </source>
</evidence>
<evidence type="ECO:0000313" key="3">
    <source>
        <dbReference type="Proteomes" id="UP000183275"/>
    </source>
</evidence>
<sequence>MDGSVHYRHGGTLETDPWYFSSGRTQTTRMNYRAVETTDEYVARLENGADWRAEIESLADEVEADAAWFTALGAVQDAELWFYDQDECEYYPVEFDEPLEVASCVGNVSWLDDERFAHTHVVLSDDEGAAYAGHLNEATVWAGEVHMRVFEEPLDREYDETTELDLWL</sequence>
<dbReference type="Pfam" id="PF03479">
    <property type="entry name" value="PCC"/>
    <property type="match status" value="1"/>
</dbReference>
<dbReference type="PANTHER" id="PTHR34988">
    <property type="entry name" value="PROTEIN, PUTATIVE-RELATED"/>
    <property type="match status" value="1"/>
</dbReference>
<feature type="domain" description="PPC" evidence="1">
    <location>
        <begin position="35"/>
        <end position="168"/>
    </location>
</feature>
<accession>A0A1I0QEU6</accession>